<reference evidence="5 6" key="1">
    <citation type="submission" date="2016-08" db="EMBL/GenBank/DDBJ databases">
        <title>Hymenobacter coccineus sp. nov., Hymenobacter lapidarius sp. nov. and Hymenobacter glacialis sp. nov., isolated from Antarctic soil.</title>
        <authorList>
            <person name="Sedlacek I."/>
            <person name="Kralova S."/>
            <person name="Kyrova K."/>
            <person name="Maslanova I."/>
            <person name="Stankova E."/>
            <person name="Vrbovska V."/>
            <person name="Nemec M."/>
            <person name="Bartak M."/>
            <person name="Svec P."/>
            <person name="Busse H.-J."/>
            <person name="Pantucek R."/>
        </authorList>
    </citation>
    <scope>NUCLEOTIDE SEQUENCE [LARGE SCALE GENOMIC DNA]</scope>
    <source>
        <strain evidence="5 6">CCM 8649</strain>
    </source>
</reference>
<dbReference type="OrthoDB" id="9793451at2"/>
<dbReference type="InterPro" id="IPR020449">
    <property type="entry name" value="Tscrpt_reg_AraC-type_HTH"/>
</dbReference>
<protein>
    <submittedName>
        <fullName evidence="5">AraC family transcriptional regulator</fullName>
    </submittedName>
</protein>
<keyword evidence="1" id="KW-0805">Transcription regulation</keyword>
<proteinExistence type="predicted"/>
<gene>
    <name evidence="5" type="ORF">BEN49_21205</name>
</gene>
<dbReference type="AlphaFoldDB" id="A0A1G1TJN0"/>
<evidence type="ECO:0000313" key="5">
    <source>
        <dbReference type="EMBL" id="OGX91059.1"/>
    </source>
</evidence>
<evidence type="ECO:0000256" key="1">
    <source>
        <dbReference type="ARBA" id="ARBA00023015"/>
    </source>
</evidence>
<evidence type="ECO:0000256" key="2">
    <source>
        <dbReference type="ARBA" id="ARBA00023125"/>
    </source>
</evidence>
<dbReference type="PRINTS" id="PR00032">
    <property type="entry name" value="HTHARAC"/>
</dbReference>
<name>A0A1G1TJN0_9BACT</name>
<dbReference type="GO" id="GO:0043565">
    <property type="term" value="F:sequence-specific DNA binding"/>
    <property type="evidence" value="ECO:0007669"/>
    <property type="project" value="InterPro"/>
</dbReference>
<dbReference type="PANTHER" id="PTHR43280:SF32">
    <property type="entry name" value="TRANSCRIPTIONAL REGULATORY PROTEIN"/>
    <property type="match status" value="1"/>
</dbReference>
<accession>A0A1G1TJN0</accession>
<keyword evidence="2" id="KW-0238">DNA-binding</keyword>
<sequence length="296" mass="34009">MQTLTRNQPIPVHPFEQDGATGSNLFTIVRSEGDLPYEENLLLPHRKAYYLLVFVKHSRGRHWVDATPYERQDNALYFTAPSQILVKEAATPFWGTRLEFTDEFLALQQNAALRELPLIQNPHRGHELLLTAADGALVEELLAKIEAEHHRPGEWQHRMLTAYLTVLLTYLSRLYTEQFTGAEPSADQHLLKTYRAKVEECYRELHEVGAYAALLHISAGHLSEVVKAQSGKPAIKHLHERLVLEAKRLLLYTPLSLKELAFDLGFSEASYFNRFFKRETGVTPAEYRATIRKMYQ</sequence>
<comment type="caution">
    <text evidence="5">The sequence shown here is derived from an EMBL/GenBank/DDBJ whole genome shotgun (WGS) entry which is preliminary data.</text>
</comment>
<dbReference type="InterPro" id="IPR009057">
    <property type="entry name" value="Homeodomain-like_sf"/>
</dbReference>
<dbReference type="Pfam" id="PF12833">
    <property type="entry name" value="HTH_18"/>
    <property type="match status" value="1"/>
</dbReference>
<dbReference type="PANTHER" id="PTHR43280">
    <property type="entry name" value="ARAC-FAMILY TRANSCRIPTIONAL REGULATOR"/>
    <property type="match status" value="1"/>
</dbReference>
<dbReference type="GO" id="GO:0003700">
    <property type="term" value="F:DNA-binding transcription factor activity"/>
    <property type="evidence" value="ECO:0007669"/>
    <property type="project" value="InterPro"/>
</dbReference>
<feature type="domain" description="HTH araC/xylS-type" evidence="4">
    <location>
        <begin position="192"/>
        <end position="290"/>
    </location>
</feature>
<dbReference type="SUPFAM" id="SSF46689">
    <property type="entry name" value="Homeodomain-like"/>
    <property type="match status" value="1"/>
</dbReference>
<keyword evidence="3" id="KW-0804">Transcription</keyword>
<dbReference type="Gene3D" id="1.10.10.60">
    <property type="entry name" value="Homeodomain-like"/>
    <property type="match status" value="1"/>
</dbReference>
<dbReference type="PROSITE" id="PS01124">
    <property type="entry name" value="HTH_ARAC_FAMILY_2"/>
    <property type="match status" value="1"/>
</dbReference>
<dbReference type="SMART" id="SM00342">
    <property type="entry name" value="HTH_ARAC"/>
    <property type="match status" value="1"/>
</dbReference>
<dbReference type="RefSeq" id="WP_070742331.1">
    <property type="nucleotide sequence ID" value="NZ_MDZA01000091.1"/>
</dbReference>
<evidence type="ECO:0000256" key="3">
    <source>
        <dbReference type="ARBA" id="ARBA00023163"/>
    </source>
</evidence>
<dbReference type="Proteomes" id="UP000177506">
    <property type="component" value="Unassembled WGS sequence"/>
</dbReference>
<organism evidence="5 6">
    <name type="scientific">Hymenobacter coccineus</name>
    <dbReference type="NCBI Taxonomy" id="1908235"/>
    <lineage>
        <taxon>Bacteria</taxon>
        <taxon>Pseudomonadati</taxon>
        <taxon>Bacteroidota</taxon>
        <taxon>Cytophagia</taxon>
        <taxon>Cytophagales</taxon>
        <taxon>Hymenobacteraceae</taxon>
        <taxon>Hymenobacter</taxon>
    </lineage>
</organism>
<dbReference type="InterPro" id="IPR018060">
    <property type="entry name" value="HTH_AraC"/>
</dbReference>
<keyword evidence="6" id="KW-1185">Reference proteome</keyword>
<dbReference type="EMBL" id="MDZA01000091">
    <property type="protein sequence ID" value="OGX91059.1"/>
    <property type="molecule type" value="Genomic_DNA"/>
</dbReference>
<evidence type="ECO:0000259" key="4">
    <source>
        <dbReference type="PROSITE" id="PS01124"/>
    </source>
</evidence>
<evidence type="ECO:0000313" key="6">
    <source>
        <dbReference type="Proteomes" id="UP000177506"/>
    </source>
</evidence>